<keyword evidence="1" id="KW-1133">Transmembrane helix</keyword>
<keyword evidence="1" id="KW-0812">Transmembrane</keyword>
<evidence type="ECO:0000256" key="1">
    <source>
        <dbReference type="SAM" id="Phobius"/>
    </source>
</evidence>
<dbReference type="AlphaFoldDB" id="C6A043"/>
<dbReference type="EMBL" id="CP001463">
    <property type="protein sequence ID" value="ACS91024.1"/>
    <property type="molecule type" value="Genomic_DNA"/>
</dbReference>
<dbReference type="KEGG" id="tsi:TSIB_1975"/>
<organism evidence="2 3">
    <name type="scientific">Thermococcus sibiricus (strain DSM 12597 / MM 739)</name>
    <dbReference type="NCBI Taxonomy" id="604354"/>
    <lineage>
        <taxon>Archaea</taxon>
        <taxon>Methanobacteriati</taxon>
        <taxon>Methanobacteriota</taxon>
        <taxon>Thermococci</taxon>
        <taxon>Thermococcales</taxon>
        <taxon>Thermococcaceae</taxon>
        <taxon>Thermococcus</taxon>
    </lineage>
</organism>
<feature type="transmembrane region" description="Helical" evidence="1">
    <location>
        <begin position="75"/>
        <end position="96"/>
    </location>
</feature>
<proteinExistence type="predicted"/>
<dbReference type="Proteomes" id="UP000009079">
    <property type="component" value="Chromosome"/>
</dbReference>
<gene>
    <name evidence="2" type="ordered locus">TSIB_1975</name>
</gene>
<name>C6A043_THESM</name>
<feature type="transmembrane region" description="Helical" evidence="1">
    <location>
        <begin position="50"/>
        <end position="69"/>
    </location>
</feature>
<keyword evidence="1" id="KW-0472">Membrane</keyword>
<reference evidence="2 3" key="1">
    <citation type="journal article" date="2009" name="Appl. Environ. Microbiol.">
        <title>Metabolic versatility and indigenous origin of the archaeon Thermococcus sibiricus, isolated from a siberian oil reservoir, as revealed by genome analysis.</title>
        <authorList>
            <person name="Mardanov A.V."/>
            <person name="Ravin N.V."/>
            <person name="Svetlitchnyi V.A."/>
            <person name="Beletsky A.V."/>
            <person name="Miroshnichenko M.L."/>
            <person name="Bonch-Osmolovskaya E.A."/>
            <person name="Skryabin K.G."/>
        </authorList>
    </citation>
    <scope>NUCLEOTIDE SEQUENCE [LARGE SCALE GENOMIC DNA]</scope>
    <source>
        <strain evidence="3">DSM 12597 / MM 739</strain>
    </source>
</reference>
<sequence>MDILGIVLFYNAPLLMKLPLPRFTIPGYILLMGALEVYLIMILRKGFFPVKLLFAYFIMALVFELPYAALSGTSLGLTLFVLPWYLSAVVGFILVLKHVHNSLGRA</sequence>
<keyword evidence="3" id="KW-1185">Reference proteome</keyword>
<evidence type="ECO:0000313" key="2">
    <source>
        <dbReference type="EMBL" id="ACS91024.1"/>
    </source>
</evidence>
<protein>
    <submittedName>
        <fullName evidence="2">Uncharacterized protein</fullName>
    </submittedName>
</protein>
<dbReference type="HOGENOM" id="CLU_2217194_0_0_2"/>
<accession>C6A043</accession>
<feature type="transmembrane region" description="Helical" evidence="1">
    <location>
        <begin position="23"/>
        <end position="43"/>
    </location>
</feature>
<evidence type="ECO:0000313" key="3">
    <source>
        <dbReference type="Proteomes" id="UP000009079"/>
    </source>
</evidence>